<organism evidence="2 3">
    <name type="scientific">Streptomyces albiflavescens</name>
    <dbReference type="NCBI Taxonomy" id="1623582"/>
    <lineage>
        <taxon>Bacteria</taxon>
        <taxon>Bacillati</taxon>
        <taxon>Actinomycetota</taxon>
        <taxon>Actinomycetes</taxon>
        <taxon>Kitasatosporales</taxon>
        <taxon>Streptomycetaceae</taxon>
        <taxon>Streptomyces</taxon>
    </lineage>
</organism>
<evidence type="ECO:0000313" key="3">
    <source>
        <dbReference type="Proteomes" id="UP000600365"/>
    </source>
</evidence>
<accession>A0A918DBK7</accession>
<reference evidence="2 3" key="1">
    <citation type="journal article" date="2014" name="Int. J. Syst. Evol. Microbiol.">
        <title>Complete genome sequence of Corynebacterium casei LMG S-19264T (=DSM 44701T), isolated from a smear-ripened cheese.</title>
        <authorList>
            <consortium name="US DOE Joint Genome Institute (JGI-PGF)"/>
            <person name="Walter F."/>
            <person name="Albersmeier A."/>
            <person name="Kalinowski J."/>
            <person name="Ruckert C."/>
        </authorList>
    </citation>
    <scope>NUCLEOTIDE SEQUENCE [LARGE SCALE GENOMIC DNA]</scope>
    <source>
        <strain evidence="2 3">CGMCC 4.7111</strain>
    </source>
</reference>
<evidence type="ECO:0000259" key="1">
    <source>
        <dbReference type="Pfam" id="PF03457"/>
    </source>
</evidence>
<dbReference type="RefSeq" id="WP_229703862.1">
    <property type="nucleotide sequence ID" value="NZ_BMMM01000036.1"/>
</dbReference>
<proteinExistence type="predicted"/>
<gene>
    <name evidence="2" type="ORF">GCM10011579_098090</name>
</gene>
<dbReference type="Pfam" id="PF03457">
    <property type="entry name" value="HA"/>
    <property type="match status" value="1"/>
</dbReference>
<dbReference type="InterPro" id="IPR005114">
    <property type="entry name" value="Helicase_assoc"/>
</dbReference>
<name>A0A918DBK7_9ACTN</name>
<dbReference type="Proteomes" id="UP000600365">
    <property type="component" value="Unassembled WGS sequence"/>
</dbReference>
<keyword evidence="3" id="KW-1185">Reference proteome</keyword>
<comment type="caution">
    <text evidence="2">The sequence shown here is derived from an EMBL/GenBank/DDBJ whole genome shotgun (WGS) entry which is preliminary data.</text>
</comment>
<protein>
    <recommendedName>
        <fullName evidence="1">Helicase-associated domain-containing protein</fullName>
    </recommendedName>
</protein>
<feature type="domain" description="Helicase-associated" evidence="1">
    <location>
        <begin position="4"/>
        <end position="56"/>
    </location>
</feature>
<dbReference type="Gene3D" id="6.10.140.530">
    <property type="match status" value="1"/>
</dbReference>
<evidence type="ECO:0000313" key="2">
    <source>
        <dbReference type="EMBL" id="GGN96539.1"/>
    </source>
</evidence>
<dbReference type="EMBL" id="BMMM01000036">
    <property type="protein sequence ID" value="GGN96539.1"/>
    <property type="molecule type" value="Genomic_DNA"/>
</dbReference>
<dbReference type="AlphaFoldDB" id="A0A918DBK7"/>
<sequence length="156" mass="17830">MTQKRFLEGLDHARAYAARHGHLAVSQPTTHDGFTLGKWLNQQRHRQRTATQRTATQPTRLGRQLTALDTWWNPPWPLNWQRSYWATRHHLHGMPAGVVWWPGAPDEDQARQWLHAQQASWQLPQPGQQELVSGLARGTVLRCRSSGGASVREHGT</sequence>